<dbReference type="Gene3D" id="3.30.565.10">
    <property type="entry name" value="Histidine kinase-like ATPase, C-terminal domain"/>
    <property type="match status" value="1"/>
</dbReference>
<dbReference type="Pfam" id="PF02518">
    <property type="entry name" value="HATPase_c"/>
    <property type="match status" value="1"/>
</dbReference>
<evidence type="ECO:0000256" key="2">
    <source>
        <dbReference type="ARBA" id="ARBA00022741"/>
    </source>
</evidence>
<dbReference type="InterPro" id="IPR005467">
    <property type="entry name" value="His_kinase_dom"/>
</dbReference>
<feature type="transmembrane region" description="Helical" evidence="6">
    <location>
        <begin position="208"/>
        <end position="226"/>
    </location>
</feature>
<dbReference type="SUPFAM" id="SSF55874">
    <property type="entry name" value="ATPase domain of HSP90 chaperone/DNA topoisomerase II/histidine kinase"/>
    <property type="match status" value="1"/>
</dbReference>
<keyword evidence="3" id="KW-0418">Kinase</keyword>
<feature type="transmembrane region" description="Helical" evidence="6">
    <location>
        <begin position="167"/>
        <end position="188"/>
    </location>
</feature>
<feature type="transmembrane region" description="Helical" evidence="6">
    <location>
        <begin position="303"/>
        <end position="324"/>
    </location>
</feature>
<dbReference type="PANTHER" id="PTHR24421:SF60">
    <property type="entry name" value="SENSOR HISTIDINE KINASE COMP"/>
    <property type="match status" value="1"/>
</dbReference>
<accession>A0ABU5ZI73</accession>
<feature type="transmembrane region" description="Helical" evidence="6">
    <location>
        <begin position="112"/>
        <end position="129"/>
    </location>
</feature>
<keyword evidence="5" id="KW-0902">Two-component regulatory system</keyword>
<reference evidence="8" key="1">
    <citation type="submission" date="2023-12" db="EMBL/GenBank/DDBJ databases">
        <title>Fervidustalea candida gen. nov., sp. nov., a novel member of the family Paenibacillaceae isolated from a geothermal area.</title>
        <authorList>
            <person name="Li W.-J."/>
            <person name="Jiao J.-Y."/>
            <person name="Chen Y."/>
        </authorList>
    </citation>
    <scope>NUCLEOTIDE SEQUENCE</scope>
    <source>
        <strain evidence="8">SYSU GA230002</strain>
    </source>
</reference>
<dbReference type="InterPro" id="IPR036890">
    <property type="entry name" value="HATPase_C_sf"/>
</dbReference>
<proteinExistence type="predicted"/>
<evidence type="ECO:0000259" key="7">
    <source>
        <dbReference type="PROSITE" id="PS50109"/>
    </source>
</evidence>
<dbReference type="Proteomes" id="UP001310386">
    <property type="component" value="Unassembled WGS sequence"/>
</dbReference>
<feature type="transmembrane region" description="Helical" evidence="6">
    <location>
        <begin position="270"/>
        <end position="291"/>
    </location>
</feature>
<dbReference type="InterPro" id="IPR050482">
    <property type="entry name" value="Sensor_HK_TwoCompSys"/>
</dbReference>
<keyword evidence="4 8" id="KW-0067">ATP-binding</keyword>
<feature type="transmembrane region" description="Helical" evidence="6">
    <location>
        <begin position="370"/>
        <end position="391"/>
    </location>
</feature>
<organism evidence="8 9">
    <name type="scientific">Ferviditalea candida</name>
    <dbReference type="NCBI Taxonomy" id="3108399"/>
    <lineage>
        <taxon>Bacteria</taxon>
        <taxon>Bacillati</taxon>
        <taxon>Bacillota</taxon>
        <taxon>Bacilli</taxon>
        <taxon>Bacillales</taxon>
        <taxon>Paenibacillaceae</taxon>
        <taxon>Ferviditalea</taxon>
    </lineage>
</organism>
<name>A0ABU5ZI73_9BACL</name>
<dbReference type="PROSITE" id="PS50109">
    <property type="entry name" value="HIS_KIN"/>
    <property type="match status" value="1"/>
</dbReference>
<dbReference type="EMBL" id="JAYJLD010000014">
    <property type="protein sequence ID" value="MEB3102205.1"/>
    <property type="molecule type" value="Genomic_DNA"/>
</dbReference>
<keyword evidence="1" id="KW-0808">Transferase</keyword>
<gene>
    <name evidence="8" type="ORF">VF724_11080</name>
</gene>
<feature type="transmembrane region" description="Helical" evidence="6">
    <location>
        <begin position="141"/>
        <end position="161"/>
    </location>
</feature>
<evidence type="ECO:0000256" key="4">
    <source>
        <dbReference type="ARBA" id="ARBA00022840"/>
    </source>
</evidence>
<keyword evidence="9" id="KW-1185">Reference proteome</keyword>
<dbReference type="RefSeq" id="WP_371754322.1">
    <property type="nucleotide sequence ID" value="NZ_JAYJLD010000014.1"/>
</dbReference>
<evidence type="ECO:0000256" key="5">
    <source>
        <dbReference type="ARBA" id="ARBA00023012"/>
    </source>
</evidence>
<feature type="domain" description="Histidine kinase" evidence="7">
    <location>
        <begin position="676"/>
        <end position="774"/>
    </location>
</feature>
<keyword evidence="2" id="KW-0547">Nucleotide-binding</keyword>
<feature type="transmembrane region" description="Helical" evidence="6">
    <location>
        <begin position="7"/>
        <end position="27"/>
    </location>
</feature>
<comment type="caution">
    <text evidence="8">The sequence shown here is derived from an EMBL/GenBank/DDBJ whole genome shotgun (WGS) entry which is preliminary data.</text>
</comment>
<dbReference type="SMART" id="SM00387">
    <property type="entry name" value="HATPase_c"/>
    <property type="match status" value="1"/>
</dbReference>
<dbReference type="GO" id="GO:0005524">
    <property type="term" value="F:ATP binding"/>
    <property type="evidence" value="ECO:0007669"/>
    <property type="project" value="UniProtKB-KW"/>
</dbReference>
<evidence type="ECO:0000256" key="6">
    <source>
        <dbReference type="SAM" id="Phobius"/>
    </source>
</evidence>
<dbReference type="CDD" id="cd16917">
    <property type="entry name" value="HATPase_UhpB-NarQ-NarX-like"/>
    <property type="match status" value="1"/>
</dbReference>
<dbReference type="PANTHER" id="PTHR24421">
    <property type="entry name" value="NITRATE/NITRITE SENSOR PROTEIN NARX-RELATED"/>
    <property type="match status" value="1"/>
</dbReference>
<feature type="transmembrane region" description="Helical" evidence="6">
    <location>
        <begin position="232"/>
        <end position="258"/>
    </location>
</feature>
<evidence type="ECO:0000256" key="1">
    <source>
        <dbReference type="ARBA" id="ARBA00022679"/>
    </source>
</evidence>
<protein>
    <submittedName>
        <fullName evidence="8">ATP-binding protein</fullName>
    </submittedName>
</protein>
<evidence type="ECO:0000313" key="9">
    <source>
        <dbReference type="Proteomes" id="UP001310386"/>
    </source>
</evidence>
<feature type="transmembrane region" description="Helical" evidence="6">
    <location>
        <begin position="336"/>
        <end position="358"/>
    </location>
</feature>
<keyword evidence="6" id="KW-0812">Transmembrane</keyword>
<sequence>MRKYSTAVILSLLIGLYAWFIFVAFQYPFLGVDLKLNEHHQWVVNRFDFNSQFEGQLHVGDVVEEVDGKDPNELDYIAKWQTLRYSDYFIISRNGVNYTFHKYGANWTLNDLQFLISAAVNLFIAWLLYAKSKPSFSGRLLSIVFLEGSSAFMSVLASIRGDMWGRIFVSIFVMLLPILFLHFLVVFFKEKGNIVIPFINIKSIKKMYVFIGLLSLFLFVQVMIILPDNILLIRYVVTILSFTFGILLNFFALTYVSIKYRKPKTFLTILTQWVWFSFLVSFFPFTILSLLPQLILNGHWWVSSYYTVWFILFFPLSFAYLILTKRLYDLDVILRRVLYTVLVSLFPSLLIVGINIVIFDHKIEMNRLVLNVLIITIILSILLYSLEYYAIRLQKLFFPRKHYLQTSLKDISQKLRSTTTFRELKDLILTDIVNTLQVFGGAIVIDRGGDIEIISEGMIDEREARRLVHSGSGEFTAYSLIEINRNEEYISYLVMTEKKTNTKLGLEDNQWLNIIISYLAVSLENIYLIRKLTLKLHQLAAEIPNEQGGEAFIWFRKSMFELQEKERFRIATDLHDTTMQDILFVKRRIEPFLQQFVPDSNEYRQTLTVLRHLELINENLRQSCFELHPYLLQRAGLIQTVRKMIELEEGMNDFEVEFVANDAADIEKMDMEAKTQVFRMIQELLNNAKKHARASRVSIQVGINHGWLYVKYEDDGIGFDMHALAKTDKLSSALNSGLGLEQMKSRILHLNGNWKLDSTQGEGVKMHITIPVKEGKTA</sequence>
<evidence type="ECO:0000313" key="8">
    <source>
        <dbReference type="EMBL" id="MEB3102205.1"/>
    </source>
</evidence>
<keyword evidence="6" id="KW-0472">Membrane</keyword>
<keyword evidence="6" id="KW-1133">Transmembrane helix</keyword>
<evidence type="ECO:0000256" key="3">
    <source>
        <dbReference type="ARBA" id="ARBA00022777"/>
    </source>
</evidence>
<dbReference type="InterPro" id="IPR003594">
    <property type="entry name" value="HATPase_dom"/>
</dbReference>